<evidence type="ECO:0000313" key="8">
    <source>
        <dbReference type="Proteomes" id="UP000283433"/>
    </source>
</evidence>
<dbReference type="InterPro" id="IPR002295">
    <property type="entry name" value="N4/N6-MTase_EcoPI_Mod-like"/>
</dbReference>
<comment type="catalytic activity">
    <reaction evidence="5">
        <text>a 2'-deoxyadenosine in DNA + S-adenosyl-L-methionine = an N(6)-methyl-2'-deoxyadenosine in DNA + S-adenosyl-L-homocysteine + H(+)</text>
        <dbReference type="Rhea" id="RHEA:15197"/>
        <dbReference type="Rhea" id="RHEA-COMP:12418"/>
        <dbReference type="Rhea" id="RHEA-COMP:12419"/>
        <dbReference type="ChEBI" id="CHEBI:15378"/>
        <dbReference type="ChEBI" id="CHEBI:57856"/>
        <dbReference type="ChEBI" id="CHEBI:59789"/>
        <dbReference type="ChEBI" id="CHEBI:90615"/>
        <dbReference type="ChEBI" id="CHEBI:90616"/>
        <dbReference type="EC" id="2.1.1.72"/>
    </reaction>
</comment>
<organism evidence="7 8">
    <name type="scientific">Pelobium manganitolerans</name>
    <dbReference type="NCBI Taxonomy" id="1842495"/>
    <lineage>
        <taxon>Bacteria</taxon>
        <taxon>Pseudomonadati</taxon>
        <taxon>Bacteroidota</taxon>
        <taxon>Sphingobacteriia</taxon>
        <taxon>Sphingobacteriales</taxon>
        <taxon>Sphingobacteriaceae</taxon>
        <taxon>Pelobium</taxon>
    </lineage>
</organism>
<dbReference type="GO" id="GO:0009007">
    <property type="term" value="F:site-specific DNA-methyltransferase (adenine-specific) activity"/>
    <property type="evidence" value="ECO:0007669"/>
    <property type="project" value="UniProtKB-EC"/>
</dbReference>
<evidence type="ECO:0000256" key="3">
    <source>
        <dbReference type="ARBA" id="ARBA00022679"/>
    </source>
</evidence>
<comment type="caution">
    <text evidence="7">The sequence shown here is derived from an EMBL/GenBank/DDBJ whole genome shotgun (WGS) entry which is preliminary data.</text>
</comment>
<dbReference type="GO" id="GO:0003677">
    <property type="term" value="F:DNA binding"/>
    <property type="evidence" value="ECO:0007669"/>
    <property type="project" value="InterPro"/>
</dbReference>
<dbReference type="OrthoDB" id="9800801at2"/>
<keyword evidence="8" id="KW-1185">Reference proteome</keyword>
<protein>
    <recommendedName>
        <fullName evidence="1">site-specific DNA-methyltransferase (adenine-specific)</fullName>
        <ecNumber evidence="1">2.1.1.72</ecNumber>
    </recommendedName>
</protein>
<dbReference type="SUPFAM" id="SSF53335">
    <property type="entry name" value="S-adenosyl-L-methionine-dependent methyltransferases"/>
    <property type="match status" value="1"/>
</dbReference>
<sequence>MAVTDNSLSSRVIRTELVRWKSLKFIQQDGFKELPDDAFNKLKSSILANQFTQPFYVWEAPDGIVYCLDGYHRTGALKALEDEGADIPELLPATFIDCGNRQEAAKLVLIYSSIYAKITQQGLFDFIEEFDLNFREITGEIDLPEFSEERFIQKFDVFSLEDSEEPEVPADEDIIVKPGDLFKLGNHRLICDSFTNQEALSLLFNGEKARILLTDPPYNLPTNFFSGVHKKDFAMGAGEMTDNEFADFLELIMRSAVDNTLPGAIHYIFMDFRHSWHMTEAGRRVYGSPVPKQVCVWNKDLMANGSFYRAKHELCFVFNEPSALPLWNRDMLDYGGFYKNEHEMVYIFKHPDKAKHLSHLELKDRIRTNVWNYPSATSTANPDRAELKNHPTPKPVKMIADAILDTTNPGDGVIDFFVGSGSALIACESTERRCYASEIEPAHVQSTIKRYINYCRKRDIVPTFEHSNGSLTISDFYEQRNY</sequence>
<dbReference type="GO" id="GO:0008170">
    <property type="term" value="F:N-methyltransferase activity"/>
    <property type="evidence" value="ECO:0007669"/>
    <property type="project" value="InterPro"/>
</dbReference>
<dbReference type="SUPFAM" id="SSF110849">
    <property type="entry name" value="ParB/Sulfiredoxin"/>
    <property type="match status" value="1"/>
</dbReference>
<dbReference type="InterPro" id="IPR029063">
    <property type="entry name" value="SAM-dependent_MTases_sf"/>
</dbReference>
<keyword evidence="2" id="KW-0489">Methyltransferase</keyword>
<proteinExistence type="predicted"/>
<dbReference type="RefSeq" id="WP_120180646.1">
    <property type="nucleotide sequence ID" value="NZ_MBTA01000003.1"/>
</dbReference>
<dbReference type="InterPro" id="IPR002941">
    <property type="entry name" value="DNA_methylase_N4/N6"/>
</dbReference>
<gene>
    <name evidence="7" type="ORF">BCY91_14075</name>
</gene>
<dbReference type="Gene3D" id="3.40.50.150">
    <property type="entry name" value="Vaccinia Virus protein VP39"/>
    <property type="match status" value="1"/>
</dbReference>
<dbReference type="PIRSF" id="PIRSF036758">
    <property type="entry name" value="Aden_M_ParB"/>
    <property type="match status" value="1"/>
</dbReference>
<dbReference type="InterPro" id="IPR015840">
    <property type="entry name" value="DNA_MeTrfase_ParB"/>
</dbReference>
<accession>A0A419S9V4</accession>
<name>A0A419S9V4_9SPHI</name>
<dbReference type="Proteomes" id="UP000283433">
    <property type="component" value="Unassembled WGS sequence"/>
</dbReference>
<evidence type="ECO:0000313" key="7">
    <source>
        <dbReference type="EMBL" id="RKD19000.1"/>
    </source>
</evidence>
<dbReference type="PRINTS" id="PR00506">
    <property type="entry name" value="D21N6MTFRASE"/>
</dbReference>
<dbReference type="Pfam" id="PF01555">
    <property type="entry name" value="N6_N4_Mtase"/>
    <property type="match status" value="1"/>
</dbReference>
<keyword evidence="3" id="KW-0808">Transferase</keyword>
<dbReference type="EC" id="2.1.1.72" evidence="1"/>
<dbReference type="AlphaFoldDB" id="A0A419S9V4"/>
<dbReference type="InterPro" id="IPR036086">
    <property type="entry name" value="ParB/Sulfiredoxin_sf"/>
</dbReference>
<evidence type="ECO:0000256" key="1">
    <source>
        <dbReference type="ARBA" id="ARBA00011900"/>
    </source>
</evidence>
<feature type="domain" description="DNA methylase N-4/N-6" evidence="6">
    <location>
        <begin position="212"/>
        <end position="447"/>
    </location>
</feature>
<reference evidence="7 8" key="1">
    <citation type="submission" date="2016-07" db="EMBL/GenBank/DDBJ databases">
        <title>Genome of Pelobium manganitolerans.</title>
        <authorList>
            <person name="Wu S."/>
            <person name="Wang G."/>
        </authorList>
    </citation>
    <scope>NUCLEOTIDE SEQUENCE [LARGE SCALE GENOMIC DNA]</scope>
    <source>
        <strain evidence="7 8">YS-25</strain>
    </source>
</reference>
<evidence type="ECO:0000256" key="4">
    <source>
        <dbReference type="ARBA" id="ARBA00022691"/>
    </source>
</evidence>
<keyword evidence="4" id="KW-0949">S-adenosyl-L-methionine</keyword>
<dbReference type="EMBL" id="MBTA01000003">
    <property type="protein sequence ID" value="RKD19000.1"/>
    <property type="molecule type" value="Genomic_DNA"/>
</dbReference>
<evidence type="ECO:0000259" key="6">
    <source>
        <dbReference type="Pfam" id="PF01555"/>
    </source>
</evidence>
<dbReference type="GO" id="GO:0032259">
    <property type="term" value="P:methylation"/>
    <property type="evidence" value="ECO:0007669"/>
    <property type="project" value="UniProtKB-KW"/>
</dbReference>
<evidence type="ECO:0000256" key="2">
    <source>
        <dbReference type="ARBA" id="ARBA00022603"/>
    </source>
</evidence>
<evidence type="ECO:0000256" key="5">
    <source>
        <dbReference type="ARBA" id="ARBA00047942"/>
    </source>
</evidence>